<evidence type="ECO:0000259" key="1">
    <source>
        <dbReference type="Pfam" id="PF04168"/>
    </source>
</evidence>
<reference evidence="2 3" key="1">
    <citation type="submission" date="2020-06" db="EMBL/GenBank/DDBJ databases">
        <title>Metabacillus dokdonensis sp. nov., isolated from the rhizosphere of Elymus tsukushiensis, a plant native to the Dokdo Islands, Republic of Korea.</title>
        <authorList>
            <person name="Lee S.Y."/>
            <person name="Hwang Y.J."/>
            <person name="Son J.S."/>
            <person name="Ghim S.Y."/>
        </authorList>
    </citation>
    <scope>NUCLEOTIDE SEQUENCE [LARGE SCALE GENOMIC DNA]</scope>
    <source>
        <strain evidence="2 3">KUDC1714</strain>
    </source>
</reference>
<protein>
    <submittedName>
        <fullName evidence="2">Alpha-E domain-containing protein</fullName>
    </submittedName>
</protein>
<feature type="domain" description="DUF403" evidence="1">
    <location>
        <begin position="1"/>
        <end position="313"/>
    </location>
</feature>
<proteinExistence type="predicted"/>
<keyword evidence="3" id="KW-1185">Reference proteome</keyword>
<dbReference type="PANTHER" id="PTHR34595:SF7">
    <property type="entry name" value="SLL1039 PROTEIN"/>
    <property type="match status" value="1"/>
</dbReference>
<dbReference type="EMBL" id="CP055263">
    <property type="protein sequence ID" value="QNF29698.1"/>
    <property type="molecule type" value="Genomic_DNA"/>
</dbReference>
<sequence>MMNRCAELLFWVGRYFERIENHTRLIDVNYHMRHELKRNADEEDYMWERLVSSIGSVNAFNNKFETINEKTVIQFLTFDKTNTNSIFSCVHQTRTNMRALRQLLPNEMWDITNTFYLWLKEQDIDSAMEQSPYLFYQRIREWLSIFNGTADSIMVRNQEWNFIQAGKHLERAENILRILYSIYLNFMEDGSLLKDKHNYNRMIVLLKSVGGYEGFRKFHANNVTFEKVVEYMMLNPTFPRSVNFALTSLESNLQSIKQQDYNFVLLSDQALDLTVKIREILAGVQGELYGLDLLYQMLVSCDQLGDTISKTFFQEEFVGA</sequence>
<organism evidence="2 3">
    <name type="scientific">Metabacillus elymi</name>
    <dbReference type="NCBI Taxonomy" id="2745198"/>
    <lineage>
        <taxon>Bacteria</taxon>
        <taxon>Bacillati</taxon>
        <taxon>Bacillota</taxon>
        <taxon>Bacilli</taxon>
        <taxon>Bacillales</taxon>
        <taxon>Bacillaceae</taxon>
        <taxon>Metabacillus</taxon>
    </lineage>
</organism>
<dbReference type="Proteomes" id="UP000515490">
    <property type="component" value="Chromosome"/>
</dbReference>
<dbReference type="Pfam" id="PF04168">
    <property type="entry name" value="Alpha-E"/>
    <property type="match status" value="1"/>
</dbReference>
<gene>
    <name evidence="2" type="ORF">HUW50_20735</name>
</gene>
<accession>A0ABX6S800</accession>
<name>A0ABX6S800_9BACI</name>
<evidence type="ECO:0000313" key="2">
    <source>
        <dbReference type="EMBL" id="QNF29698.1"/>
    </source>
</evidence>
<dbReference type="InterPro" id="IPR007296">
    <property type="entry name" value="DUF403"/>
</dbReference>
<dbReference type="RefSeq" id="WP_185653188.1">
    <property type="nucleotide sequence ID" value="NZ_CP055263.1"/>
</dbReference>
<dbReference type="PANTHER" id="PTHR34595">
    <property type="entry name" value="BLR5612 PROTEIN"/>
    <property type="match status" value="1"/>
</dbReference>
<dbReference type="InterPro" id="IPR051680">
    <property type="entry name" value="ATP-dep_Glu-Cys_Ligase-2"/>
</dbReference>
<evidence type="ECO:0000313" key="3">
    <source>
        <dbReference type="Proteomes" id="UP000515490"/>
    </source>
</evidence>